<keyword evidence="1 2" id="KW-0690">Ribosome biogenesis</keyword>
<comment type="caution">
    <text evidence="4">The sequence shown here is derived from an EMBL/GenBank/DDBJ whole genome shotgun (WGS) entry which is preliminary data.</text>
</comment>
<reference evidence="4 5" key="1">
    <citation type="journal article" date="2019" name="Environ. Microbiol.">
        <title>Species interactions and distinct microbial communities in high Arctic permafrost affected cryosols are associated with the CH4 and CO2 gas fluxes.</title>
        <authorList>
            <person name="Altshuler I."/>
            <person name="Hamel J."/>
            <person name="Turney S."/>
            <person name="Magnuson E."/>
            <person name="Levesque R."/>
            <person name="Greer C."/>
            <person name="Whyte L.G."/>
        </authorList>
    </citation>
    <scope>NUCLEOTIDE SEQUENCE [LARGE SCALE GENOMIC DNA]</scope>
    <source>
        <strain evidence="4 5">S9.2P</strain>
    </source>
</reference>
<keyword evidence="2" id="KW-0963">Cytoplasm</keyword>
<accession>A0A502GTU5</accession>
<dbReference type="AlphaFoldDB" id="A0A502GTU5"/>
<dbReference type="InterPro" id="IPR023799">
    <property type="entry name" value="RbfA_dom_sf"/>
</dbReference>
<dbReference type="GO" id="GO:0005829">
    <property type="term" value="C:cytosol"/>
    <property type="evidence" value="ECO:0007669"/>
    <property type="project" value="TreeGrafter"/>
</dbReference>
<gene>
    <name evidence="2" type="primary">rbfA</name>
    <name evidence="4" type="ORF">EAH73_14410</name>
</gene>
<dbReference type="PANTHER" id="PTHR33515:SF1">
    <property type="entry name" value="RIBOSOME-BINDING FACTOR A, CHLOROPLASTIC-RELATED"/>
    <property type="match status" value="1"/>
</dbReference>
<dbReference type="GO" id="GO:0043024">
    <property type="term" value="F:ribosomal small subunit binding"/>
    <property type="evidence" value="ECO:0007669"/>
    <property type="project" value="TreeGrafter"/>
</dbReference>
<dbReference type="EMBL" id="RCYZ01000006">
    <property type="protein sequence ID" value="TPG64373.1"/>
    <property type="molecule type" value="Genomic_DNA"/>
</dbReference>
<comment type="subcellular location">
    <subcellularLocation>
        <location evidence="2">Cytoplasm</location>
    </subcellularLocation>
</comment>
<organism evidence="4 5">
    <name type="scientific">Hymenobacter nivis</name>
    <dbReference type="NCBI Taxonomy" id="1850093"/>
    <lineage>
        <taxon>Bacteria</taxon>
        <taxon>Pseudomonadati</taxon>
        <taxon>Bacteroidota</taxon>
        <taxon>Cytophagia</taxon>
        <taxon>Cytophagales</taxon>
        <taxon>Hymenobacteraceae</taxon>
        <taxon>Hymenobacter</taxon>
    </lineage>
</organism>
<protein>
    <recommendedName>
        <fullName evidence="2">Ribosome-binding factor A</fullName>
    </recommendedName>
</protein>
<evidence type="ECO:0000313" key="5">
    <source>
        <dbReference type="Proteomes" id="UP000317646"/>
    </source>
</evidence>
<evidence type="ECO:0000256" key="2">
    <source>
        <dbReference type="HAMAP-Rule" id="MF_00003"/>
    </source>
</evidence>
<dbReference type="OrthoDB" id="9811910at2"/>
<keyword evidence="5" id="KW-1185">Reference proteome</keyword>
<proteinExistence type="inferred from homology"/>
<sequence length="144" mass="15535">MESKRQQKMASLLQQELASVLQRDLPHLFGGGLAPSISLVKMTPDLGQARVYLSLLLGNDADARLALVRDSAKEIRQALAKRIRKTARVVPELTFFHDDSAAYAAHMDGVLGQLHIPPAPPAAPDAGEGPGELPAPRPRLFKGE</sequence>
<comment type="subunit">
    <text evidence="2">Monomer. Binds 30S ribosomal subunits, but not 50S ribosomal subunits or 70S ribosomes.</text>
</comment>
<dbReference type="HAMAP" id="MF_00003">
    <property type="entry name" value="RbfA"/>
    <property type="match status" value="1"/>
</dbReference>
<comment type="similarity">
    <text evidence="2">Belongs to the RbfA family.</text>
</comment>
<dbReference type="InterPro" id="IPR000238">
    <property type="entry name" value="RbfA"/>
</dbReference>
<evidence type="ECO:0000313" key="4">
    <source>
        <dbReference type="EMBL" id="TPG64373.1"/>
    </source>
</evidence>
<feature type="compositionally biased region" description="Low complexity" evidence="3">
    <location>
        <begin position="124"/>
        <end position="134"/>
    </location>
</feature>
<evidence type="ECO:0000256" key="3">
    <source>
        <dbReference type="SAM" id="MobiDB-lite"/>
    </source>
</evidence>
<dbReference type="SUPFAM" id="SSF89919">
    <property type="entry name" value="Ribosome-binding factor A, RbfA"/>
    <property type="match status" value="1"/>
</dbReference>
<dbReference type="GO" id="GO:0030490">
    <property type="term" value="P:maturation of SSU-rRNA"/>
    <property type="evidence" value="ECO:0007669"/>
    <property type="project" value="UniProtKB-UniRule"/>
</dbReference>
<evidence type="ECO:0000256" key="1">
    <source>
        <dbReference type="ARBA" id="ARBA00022517"/>
    </source>
</evidence>
<feature type="region of interest" description="Disordered" evidence="3">
    <location>
        <begin position="116"/>
        <end position="144"/>
    </location>
</feature>
<dbReference type="Gene3D" id="3.30.300.20">
    <property type="match status" value="1"/>
</dbReference>
<name>A0A502GTU5_9BACT</name>
<dbReference type="PANTHER" id="PTHR33515">
    <property type="entry name" value="RIBOSOME-BINDING FACTOR A, CHLOROPLASTIC-RELATED"/>
    <property type="match status" value="1"/>
</dbReference>
<dbReference type="Proteomes" id="UP000317646">
    <property type="component" value="Unassembled WGS sequence"/>
</dbReference>
<comment type="function">
    <text evidence="2">One of several proteins that assist in the late maturation steps of the functional core of the 30S ribosomal subunit. Associates with free 30S ribosomal subunits (but not with 30S subunits that are part of 70S ribosomes or polysomes). Required for efficient processing of 16S rRNA. May interact with the 5'-terminal helix region of 16S rRNA.</text>
</comment>
<dbReference type="RefSeq" id="WP_140467765.1">
    <property type="nucleotide sequence ID" value="NZ_RCYZ01000006.1"/>
</dbReference>
<dbReference type="Pfam" id="PF02033">
    <property type="entry name" value="RBFA"/>
    <property type="match status" value="1"/>
</dbReference>
<dbReference type="InterPro" id="IPR015946">
    <property type="entry name" value="KH_dom-like_a/b"/>
</dbReference>